<comment type="caution">
    <text evidence="2">The sequence shown here is derived from an EMBL/GenBank/DDBJ whole genome shotgun (WGS) entry which is preliminary data.</text>
</comment>
<keyword evidence="3" id="KW-1185">Reference proteome</keyword>
<dbReference type="PANTHER" id="PTHR45527:SF1">
    <property type="entry name" value="FATTY ACID SYNTHASE"/>
    <property type="match status" value="1"/>
</dbReference>
<dbReference type="Gene3D" id="3.40.50.12780">
    <property type="entry name" value="N-terminal domain of ligase-like"/>
    <property type="match status" value="1"/>
</dbReference>
<dbReference type="InterPro" id="IPR042099">
    <property type="entry name" value="ANL_N_sf"/>
</dbReference>
<dbReference type="EMBL" id="JBHTEY010000004">
    <property type="protein sequence ID" value="MFC7617376.1"/>
    <property type="molecule type" value="Genomic_DNA"/>
</dbReference>
<name>A0ABW2TX46_9PSEU</name>
<dbReference type="Pfam" id="PF00501">
    <property type="entry name" value="AMP-binding"/>
    <property type="match status" value="1"/>
</dbReference>
<dbReference type="Proteomes" id="UP001596512">
    <property type="component" value="Unassembled WGS sequence"/>
</dbReference>
<dbReference type="InterPro" id="IPR000873">
    <property type="entry name" value="AMP-dep_synth/lig_dom"/>
</dbReference>
<dbReference type="SUPFAM" id="SSF56801">
    <property type="entry name" value="Acetyl-CoA synthetase-like"/>
    <property type="match status" value="1"/>
</dbReference>
<gene>
    <name evidence="2" type="ORF">ACFQV2_32110</name>
</gene>
<evidence type="ECO:0000313" key="2">
    <source>
        <dbReference type="EMBL" id="MFC7617376.1"/>
    </source>
</evidence>
<sequence>MYTSGSTGRPKGVVVTHAGVPGMVHTHAHRLGVTPDARVLQFASPSFDAAFWEFAMALFSGGVLVLASPEDMLLGEPLAGVLRRHRVTHATLPPVALAVTEPAADLVPELLITAGEACSPELVEQWSADRRMVNGYGPTETTVATSVSTPLRPGGTPPIGRAVTNLRCYVLDAALRPVPPGVPGELYVSGDGLARGYLRRPGLTAQRFVANPFEPAARMYRTGDLVRWSAAGSWSSSAAPTSR</sequence>
<protein>
    <submittedName>
        <fullName evidence="2">AMP-binding protein</fullName>
    </submittedName>
</protein>
<dbReference type="PANTHER" id="PTHR45527">
    <property type="entry name" value="NONRIBOSOMAL PEPTIDE SYNTHETASE"/>
    <property type="match status" value="1"/>
</dbReference>
<proteinExistence type="predicted"/>
<reference evidence="3" key="1">
    <citation type="journal article" date="2019" name="Int. J. Syst. Evol. Microbiol.">
        <title>The Global Catalogue of Microorganisms (GCM) 10K type strain sequencing project: providing services to taxonomists for standard genome sequencing and annotation.</title>
        <authorList>
            <consortium name="The Broad Institute Genomics Platform"/>
            <consortium name="The Broad Institute Genome Sequencing Center for Infectious Disease"/>
            <person name="Wu L."/>
            <person name="Ma J."/>
        </authorList>
    </citation>
    <scope>NUCLEOTIDE SEQUENCE [LARGE SCALE GENOMIC DNA]</scope>
    <source>
        <strain evidence="3">JCM 17695</strain>
    </source>
</reference>
<evidence type="ECO:0000313" key="3">
    <source>
        <dbReference type="Proteomes" id="UP001596512"/>
    </source>
</evidence>
<evidence type="ECO:0000259" key="1">
    <source>
        <dbReference type="Pfam" id="PF00501"/>
    </source>
</evidence>
<feature type="domain" description="AMP-dependent synthetase/ligase" evidence="1">
    <location>
        <begin position="1"/>
        <end position="198"/>
    </location>
</feature>
<accession>A0ABW2TX46</accession>
<organism evidence="2 3">
    <name type="scientific">Actinokineospora soli</name>
    <dbReference type="NCBI Taxonomy" id="1048753"/>
    <lineage>
        <taxon>Bacteria</taxon>
        <taxon>Bacillati</taxon>
        <taxon>Actinomycetota</taxon>
        <taxon>Actinomycetes</taxon>
        <taxon>Pseudonocardiales</taxon>
        <taxon>Pseudonocardiaceae</taxon>
        <taxon>Actinokineospora</taxon>
    </lineage>
</organism>